<evidence type="ECO:0000313" key="10">
    <source>
        <dbReference type="EMBL" id="QCC84840.1"/>
    </source>
</evidence>
<dbReference type="GO" id="GO:0015562">
    <property type="term" value="F:efflux transmembrane transporter activity"/>
    <property type="evidence" value="ECO:0007669"/>
    <property type="project" value="InterPro"/>
</dbReference>
<dbReference type="InterPro" id="IPR051906">
    <property type="entry name" value="TolC-like"/>
</dbReference>
<evidence type="ECO:0000256" key="9">
    <source>
        <dbReference type="SAM" id="MobiDB-lite"/>
    </source>
</evidence>
<dbReference type="EMBL" id="CP036295">
    <property type="protein sequence ID" value="QCC84840.1"/>
    <property type="molecule type" value="Genomic_DNA"/>
</dbReference>
<keyword evidence="5" id="KW-0812">Transmembrane</keyword>
<evidence type="ECO:0000256" key="1">
    <source>
        <dbReference type="ARBA" id="ARBA00004442"/>
    </source>
</evidence>
<dbReference type="InterPro" id="IPR003423">
    <property type="entry name" value="OMP_efflux"/>
</dbReference>
<dbReference type="GO" id="GO:0009279">
    <property type="term" value="C:cell outer membrane"/>
    <property type="evidence" value="ECO:0007669"/>
    <property type="project" value="UniProtKB-SubCell"/>
</dbReference>
<protein>
    <submittedName>
        <fullName evidence="10">Type I secretion protein TolC</fullName>
    </submittedName>
</protein>
<dbReference type="OrthoDB" id="9814637at2"/>
<gene>
    <name evidence="10" type="ORF">DDIC_02895</name>
</gene>
<feature type="coiled-coil region" evidence="8">
    <location>
        <begin position="207"/>
        <end position="234"/>
    </location>
</feature>
<keyword evidence="7" id="KW-0998">Cell outer membrane</keyword>
<keyword evidence="8" id="KW-0175">Coiled coil</keyword>
<proteinExistence type="inferred from homology"/>
<dbReference type="SUPFAM" id="SSF56954">
    <property type="entry name" value="Outer membrane efflux proteins (OEP)"/>
    <property type="match status" value="1"/>
</dbReference>
<dbReference type="InterPro" id="IPR010130">
    <property type="entry name" value="T1SS_OMP_TolC"/>
</dbReference>
<comment type="similarity">
    <text evidence="2">Belongs to the outer membrane factor (OMF) (TC 1.B.17) family.</text>
</comment>
<evidence type="ECO:0000256" key="5">
    <source>
        <dbReference type="ARBA" id="ARBA00022692"/>
    </source>
</evidence>
<feature type="region of interest" description="Disordered" evidence="9">
    <location>
        <begin position="452"/>
        <end position="478"/>
    </location>
</feature>
<dbReference type="Gene3D" id="1.20.1600.10">
    <property type="entry name" value="Outer membrane efflux proteins (OEP)"/>
    <property type="match status" value="1"/>
</dbReference>
<evidence type="ECO:0000256" key="3">
    <source>
        <dbReference type="ARBA" id="ARBA00022448"/>
    </source>
</evidence>
<dbReference type="Pfam" id="PF02321">
    <property type="entry name" value="OEP"/>
    <property type="match status" value="2"/>
</dbReference>
<dbReference type="PANTHER" id="PTHR30026">
    <property type="entry name" value="OUTER MEMBRANE PROTEIN TOLC"/>
    <property type="match status" value="1"/>
</dbReference>
<keyword evidence="6" id="KW-0472">Membrane</keyword>
<evidence type="ECO:0000256" key="6">
    <source>
        <dbReference type="ARBA" id="ARBA00023136"/>
    </source>
</evidence>
<dbReference type="GO" id="GO:0015288">
    <property type="term" value="F:porin activity"/>
    <property type="evidence" value="ECO:0007669"/>
    <property type="project" value="TreeGrafter"/>
</dbReference>
<evidence type="ECO:0000256" key="4">
    <source>
        <dbReference type="ARBA" id="ARBA00022452"/>
    </source>
</evidence>
<evidence type="ECO:0000313" key="11">
    <source>
        <dbReference type="Proteomes" id="UP000297065"/>
    </source>
</evidence>
<keyword evidence="3" id="KW-0813">Transport</keyword>
<comment type="subcellular location">
    <subcellularLocation>
        <location evidence="1">Cell outer membrane</location>
    </subcellularLocation>
</comment>
<accession>A0A4V1CX35</accession>
<dbReference type="Proteomes" id="UP000297065">
    <property type="component" value="Chromosome"/>
</dbReference>
<organism evidence="10 11">
    <name type="scientific">Desulfovibrio desulfuricans</name>
    <dbReference type="NCBI Taxonomy" id="876"/>
    <lineage>
        <taxon>Bacteria</taxon>
        <taxon>Pseudomonadati</taxon>
        <taxon>Thermodesulfobacteriota</taxon>
        <taxon>Desulfovibrionia</taxon>
        <taxon>Desulfovibrionales</taxon>
        <taxon>Desulfovibrionaceae</taxon>
        <taxon>Desulfovibrio</taxon>
    </lineage>
</organism>
<evidence type="ECO:0000256" key="2">
    <source>
        <dbReference type="ARBA" id="ARBA00007613"/>
    </source>
</evidence>
<name>A0A4V1CX35_DESDE</name>
<sequence>MRTLHFSCSGVTVRHLFFAAGVFLLLVTVAAAAEIGYPPPPPAGKALSVEDTIYGVLRNHRNLRSMIENREVLDYEVQRAQAGFGPRVDLNGQAGGSVLSDSSTRSENLDSQMWGKVSYSAKLVQPIWDGFATRSRVRTAKSTLESQKYRVFDTATSLSLDAVIAHIDLLRRRKIFELSEENVAHHKGLVAQAQDRASVGADTAADVTQAQSRLQRALSSLSEAKAALRVAEETYVRLTGLPAASRLQPVSMPPQVFAASQAVMDQAQKSNPKLAAYLQDIRASRGNRELADSAFAPAVNLEAGPGYSNLGGASDRWVYSFDVMGVVRWNIFNSGADLAEQRAASARVRQSRQVMYNFVDDLKLDVESTWINYQAAQEQYNHYSKAIEYNKYTRTAYLEQFQIGKRSILDVLDTESELYNSATQAETSRGNILVGAYRLSALTGNMLPQMSINTGPLGQSAPKDPGDPREEFAPGWFN</sequence>
<dbReference type="NCBIfam" id="TIGR01844">
    <property type="entry name" value="type_I_sec_TolC"/>
    <property type="match status" value="1"/>
</dbReference>
<evidence type="ECO:0000256" key="8">
    <source>
        <dbReference type="SAM" id="Coils"/>
    </source>
</evidence>
<keyword evidence="4" id="KW-1134">Transmembrane beta strand</keyword>
<dbReference type="PANTHER" id="PTHR30026:SF22">
    <property type="entry name" value="OUTER MEMBRANE EFFLUX PROTEIN"/>
    <property type="match status" value="1"/>
</dbReference>
<reference evidence="10 11" key="1">
    <citation type="submission" date="2019-02" db="EMBL/GenBank/DDBJ databases">
        <title>Complete Genome Sequence of Desulfovibrio desulfuricans IC1, a Sulfonate Utilizing Anaerobe.</title>
        <authorList>
            <person name="Day L.A."/>
            <person name="De Leon K.B."/>
            <person name="Wall J.D."/>
        </authorList>
    </citation>
    <scope>NUCLEOTIDE SEQUENCE [LARGE SCALE GENOMIC DNA]</scope>
    <source>
        <strain evidence="10 11">IC1</strain>
    </source>
</reference>
<dbReference type="GO" id="GO:1990281">
    <property type="term" value="C:efflux pump complex"/>
    <property type="evidence" value="ECO:0007669"/>
    <property type="project" value="TreeGrafter"/>
</dbReference>
<evidence type="ECO:0000256" key="7">
    <source>
        <dbReference type="ARBA" id="ARBA00023237"/>
    </source>
</evidence>
<dbReference type="AlphaFoldDB" id="A0A4V1CX35"/>